<evidence type="ECO:0000256" key="3">
    <source>
        <dbReference type="ARBA" id="ARBA00022692"/>
    </source>
</evidence>
<dbReference type="InterPro" id="IPR006214">
    <property type="entry name" value="Bax_inhibitor_1-related"/>
</dbReference>
<protein>
    <submittedName>
        <fullName evidence="7">Permease</fullName>
    </submittedName>
</protein>
<accession>A0ABQ5YBW4</accession>
<comment type="caution">
    <text evidence="7">The sequence shown here is derived from an EMBL/GenBank/DDBJ whole genome shotgun (WGS) entry which is preliminary data.</text>
</comment>
<evidence type="ECO:0000256" key="5">
    <source>
        <dbReference type="ARBA" id="ARBA00023136"/>
    </source>
</evidence>
<keyword evidence="3 6" id="KW-0812">Transmembrane</keyword>
<dbReference type="Proteomes" id="UP001156706">
    <property type="component" value="Unassembled WGS sequence"/>
</dbReference>
<comment type="similarity">
    <text evidence="2 6">Belongs to the BI1 family.</text>
</comment>
<feature type="transmembrane region" description="Helical" evidence="6">
    <location>
        <begin position="206"/>
        <end position="228"/>
    </location>
</feature>
<evidence type="ECO:0000256" key="2">
    <source>
        <dbReference type="ARBA" id="ARBA00010350"/>
    </source>
</evidence>
<gene>
    <name evidence="7" type="ORF">GCM10007907_12310</name>
</gene>
<dbReference type="PANTHER" id="PTHR23291:SF50">
    <property type="entry name" value="PROTEIN LIFEGUARD 4"/>
    <property type="match status" value="1"/>
</dbReference>
<comment type="subcellular location">
    <subcellularLocation>
        <location evidence="1">Membrane</location>
        <topology evidence="1">Multi-pass membrane protein</topology>
    </subcellularLocation>
</comment>
<evidence type="ECO:0000256" key="4">
    <source>
        <dbReference type="ARBA" id="ARBA00022989"/>
    </source>
</evidence>
<feature type="transmembrane region" description="Helical" evidence="6">
    <location>
        <begin position="175"/>
        <end position="194"/>
    </location>
</feature>
<feature type="transmembrane region" description="Helical" evidence="6">
    <location>
        <begin position="61"/>
        <end position="80"/>
    </location>
</feature>
<evidence type="ECO:0000313" key="8">
    <source>
        <dbReference type="Proteomes" id="UP001156706"/>
    </source>
</evidence>
<feature type="transmembrane region" description="Helical" evidence="6">
    <location>
        <begin position="92"/>
        <end position="112"/>
    </location>
</feature>
<feature type="transmembrane region" description="Helical" evidence="6">
    <location>
        <begin position="151"/>
        <end position="169"/>
    </location>
</feature>
<evidence type="ECO:0000256" key="1">
    <source>
        <dbReference type="ARBA" id="ARBA00004141"/>
    </source>
</evidence>
<dbReference type="RefSeq" id="WP_284195561.1">
    <property type="nucleotide sequence ID" value="NZ_BSOG01000001.1"/>
</dbReference>
<keyword evidence="5 6" id="KW-0472">Membrane</keyword>
<dbReference type="Pfam" id="PF01027">
    <property type="entry name" value="Bax1-I"/>
    <property type="match status" value="1"/>
</dbReference>
<keyword evidence="8" id="KW-1185">Reference proteome</keyword>
<dbReference type="EMBL" id="BSOG01000001">
    <property type="protein sequence ID" value="GLR12441.1"/>
    <property type="molecule type" value="Genomic_DNA"/>
</dbReference>
<feature type="transmembrane region" description="Helical" evidence="6">
    <location>
        <begin position="118"/>
        <end position="139"/>
    </location>
</feature>
<reference evidence="8" key="1">
    <citation type="journal article" date="2019" name="Int. J. Syst. Evol. Microbiol.">
        <title>The Global Catalogue of Microorganisms (GCM) 10K type strain sequencing project: providing services to taxonomists for standard genome sequencing and annotation.</title>
        <authorList>
            <consortium name="The Broad Institute Genomics Platform"/>
            <consortium name="The Broad Institute Genome Sequencing Center for Infectious Disease"/>
            <person name="Wu L."/>
            <person name="Ma J."/>
        </authorList>
    </citation>
    <scope>NUCLEOTIDE SEQUENCE [LARGE SCALE GENOMIC DNA]</scope>
    <source>
        <strain evidence="8">NBRC 110044</strain>
    </source>
</reference>
<evidence type="ECO:0000313" key="7">
    <source>
        <dbReference type="EMBL" id="GLR12441.1"/>
    </source>
</evidence>
<evidence type="ECO:0000256" key="6">
    <source>
        <dbReference type="RuleBase" id="RU004379"/>
    </source>
</evidence>
<keyword evidence="4 6" id="KW-1133">Transmembrane helix</keyword>
<dbReference type="PANTHER" id="PTHR23291">
    <property type="entry name" value="BAX INHIBITOR-RELATED"/>
    <property type="match status" value="1"/>
</dbReference>
<organism evidence="7 8">
    <name type="scientific">Chitinimonas prasina</name>
    <dbReference type="NCBI Taxonomy" id="1434937"/>
    <lineage>
        <taxon>Bacteria</taxon>
        <taxon>Pseudomonadati</taxon>
        <taxon>Pseudomonadota</taxon>
        <taxon>Betaproteobacteria</taxon>
        <taxon>Neisseriales</taxon>
        <taxon>Chitinibacteraceae</taxon>
        <taxon>Chitinimonas</taxon>
    </lineage>
</organism>
<feature type="transmembrane region" description="Helical" evidence="6">
    <location>
        <begin position="26"/>
        <end position="49"/>
    </location>
</feature>
<sequence>MQEIYEGGPSGGMAVNSRAEFIRSTYVHLSVAMLSFVAISAVFHVAGLGRAMLSVLAGGKYMWLAFMGGFMVVGWLATHLADNAESNQKQLVGLSIYVLAESLIFAPLFALAAVISPAAIPAAGFITLLLVGGLTWTAFSTKKDFSFMGGMLRIGGMVALGAIIASVIFGFQLGIWFSAIMVVFAGGCVLYDTSNIIHHYPTDRPAGAALHLFASIALMLWYVLRILLSLASSDD</sequence>
<name>A0ABQ5YBW4_9NEIS</name>
<proteinExistence type="inferred from homology"/>